<keyword evidence="1" id="KW-0732">Signal</keyword>
<organism evidence="2 3">
    <name type="scientific">Photobacterium angustum</name>
    <dbReference type="NCBI Taxonomy" id="661"/>
    <lineage>
        <taxon>Bacteria</taxon>
        <taxon>Pseudomonadati</taxon>
        <taxon>Pseudomonadota</taxon>
        <taxon>Gammaproteobacteria</taxon>
        <taxon>Vibrionales</taxon>
        <taxon>Vibrionaceae</taxon>
        <taxon>Photobacterium</taxon>
    </lineage>
</organism>
<evidence type="ECO:0000313" key="2">
    <source>
        <dbReference type="EMBL" id="PSX06281.1"/>
    </source>
</evidence>
<dbReference type="Proteomes" id="UP000241440">
    <property type="component" value="Unassembled WGS sequence"/>
</dbReference>
<dbReference type="AlphaFoldDB" id="A0A855S9V3"/>
<evidence type="ECO:0000313" key="3">
    <source>
        <dbReference type="Proteomes" id="UP000241440"/>
    </source>
</evidence>
<name>A0A855S9V3_PHOAN</name>
<dbReference type="GeneID" id="61227588"/>
<dbReference type="EMBL" id="PYOY01000008">
    <property type="protein sequence ID" value="PSX06281.1"/>
    <property type="molecule type" value="Genomic_DNA"/>
</dbReference>
<protein>
    <submittedName>
        <fullName evidence="2">Uncharacterized protein</fullName>
    </submittedName>
</protein>
<reference evidence="2 3" key="1">
    <citation type="submission" date="2018-01" db="EMBL/GenBank/DDBJ databases">
        <title>Whole genome sequencing of Histamine producing bacteria.</title>
        <authorList>
            <person name="Butler K."/>
        </authorList>
    </citation>
    <scope>NUCLEOTIDE SEQUENCE [LARGE SCALE GENOMIC DNA]</scope>
    <source>
        <strain evidence="2 3">A2-1</strain>
    </source>
</reference>
<accession>A0A855S9V3</accession>
<proteinExistence type="predicted"/>
<feature type="chain" id="PRO_5032574808" evidence="1">
    <location>
        <begin position="18"/>
        <end position="122"/>
    </location>
</feature>
<sequence length="122" mass="13881">MKYVLVLIVLLSKAVMAQTIYNYTIDYKLDNSDKTYQLSQKLNEPELLVFPQTKIKTVLSIFKKTSWPTGEYLHMTLSTETVDKHSVLSKRYAIAPCHSKKVTLSGKTLQITLFPPNGCDHS</sequence>
<evidence type="ECO:0000256" key="1">
    <source>
        <dbReference type="SAM" id="SignalP"/>
    </source>
</evidence>
<dbReference type="RefSeq" id="WP_045084753.1">
    <property type="nucleotide sequence ID" value="NZ_JZSV01000010.1"/>
</dbReference>
<feature type="signal peptide" evidence="1">
    <location>
        <begin position="1"/>
        <end position="17"/>
    </location>
</feature>
<comment type="caution">
    <text evidence="2">The sequence shown here is derived from an EMBL/GenBank/DDBJ whole genome shotgun (WGS) entry which is preliminary data.</text>
</comment>
<gene>
    <name evidence="2" type="ORF">C0W41_15410</name>
</gene>